<evidence type="ECO:0000256" key="2">
    <source>
        <dbReference type="SAM" id="Phobius"/>
    </source>
</evidence>
<feature type="transmembrane region" description="Helical" evidence="2">
    <location>
        <begin position="453"/>
        <end position="472"/>
    </location>
</feature>
<feature type="transmembrane region" description="Helical" evidence="2">
    <location>
        <begin position="124"/>
        <end position="145"/>
    </location>
</feature>
<feature type="transmembrane region" description="Helical" evidence="2">
    <location>
        <begin position="802"/>
        <end position="822"/>
    </location>
</feature>
<keyword evidence="2" id="KW-0472">Membrane</keyword>
<feature type="transmembrane region" description="Helical" evidence="2">
    <location>
        <begin position="627"/>
        <end position="645"/>
    </location>
</feature>
<feature type="transmembrane region" description="Helical" evidence="2">
    <location>
        <begin position="347"/>
        <end position="363"/>
    </location>
</feature>
<evidence type="ECO:0000313" key="4">
    <source>
        <dbReference type="Proteomes" id="UP000595636"/>
    </source>
</evidence>
<evidence type="ECO:0000256" key="1">
    <source>
        <dbReference type="SAM" id="MobiDB-lite"/>
    </source>
</evidence>
<feature type="transmembrane region" description="Helical" evidence="2">
    <location>
        <begin position="430"/>
        <end position="446"/>
    </location>
</feature>
<dbReference type="Proteomes" id="UP000595636">
    <property type="component" value="Chromosome"/>
</dbReference>
<evidence type="ECO:0000313" key="3">
    <source>
        <dbReference type="EMBL" id="QQM44636.1"/>
    </source>
</evidence>
<feature type="transmembrane region" description="Helical" evidence="2">
    <location>
        <begin position="674"/>
        <end position="692"/>
    </location>
</feature>
<organism evidence="3 4">
    <name type="scientific">Streptomyces liliifuscus</name>
    <dbReference type="NCBI Taxonomy" id="2797636"/>
    <lineage>
        <taxon>Bacteria</taxon>
        <taxon>Bacillati</taxon>
        <taxon>Actinomycetota</taxon>
        <taxon>Actinomycetes</taxon>
        <taxon>Kitasatosporales</taxon>
        <taxon>Streptomycetaceae</taxon>
        <taxon>Streptomyces</taxon>
    </lineage>
</organism>
<dbReference type="EMBL" id="CP066831">
    <property type="protein sequence ID" value="QQM44636.1"/>
    <property type="molecule type" value="Genomic_DNA"/>
</dbReference>
<accession>A0A7T7L1G5</accession>
<feature type="transmembrane region" description="Helical" evidence="2">
    <location>
        <begin position="207"/>
        <end position="228"/>
    </location>
</feature>
<proteinExistence type="predicted"/>
<reference evidence="3 4" key="1">
    <citation type="submission" date="2020-12" db="EMBL/GenBank/DDBJ databases">
        <title>A novel species.</title>
        <authorList>
            <person name="Li K."/>
        </authorList>
    </citation>
    <scope>NUCLEOTIDE SEQUENCE [LARGE SCALE GENOMIC DNA]</scope>
    <source>
        <strain evidence="3 4">ZYC-3</strain>
    </source>
</reference>
<name>A0A7T7L1G5_9ACTN</name>
<feature type="region of interest" description="Disordered" evidence="1">
    <location>
        <begin position="59"/>
        <end position="89"/>
    </location>
</feature>
<dbReference type="NCBIfam" id="NF047321">
    <property type="entry name" value="SCO7613_CTERM"/>
    <property type="match status" value="1"/>
</dbReference>
<feature type="transmembrane region" description="Helical" evidence="2">
    <location>
        <begin position="234"/>
        <end position="254"/>
    </location>
</feature>
<feature type="region of interest" description="Disordered" evidence="1">
    <location>
        <begin position="501"/>
        <end position="520"/>
    </location>
</feature>
<gene>
    <name evidence="3" type="ORF">JEQ17_38055</name>
</gene>
<keyword evidence="4" id="KW-1185">Reference proteome</keyword>
<feature type="transmembrane region" description="Helical" evidence="2">
    <location>
        <begin position="383"/>
        <end position="402"/>
    </location>
</feature>
<dbReference type="InterPro" id="IPR058062">
    <property type="entry name" value="SCO7613_C"/>
</dbReference>
<feature type="transmembrane region" description="Helical" evidence="2">
    <location>
        <begin position="157"/>
        <end position="176"/>
    </location>
</feature>
<keyword evidence="2" id="KW-1133">Transmembrane helix</keyword>
<dbReference type="RefSeq" id="WP_200399477.1">
    <property type="nucleotide sequence ID" value="NZ_CP066831.1"/>
</dbReference>
<feature type="transmembrane region" description="Helical" evidence="2">
    <location>
        <begin position="97"/>
        <end position="118"/>
    </location>
</feature>
<feature type="transmembrane region" description="Helical" evidence="2">
    <location>
        <begin position="651"/>
        <end position="667"/>
    </location>
</feature>
<feature type="transmembrane region" description="Helical" evidence="2">
    <location>
        <begin position="574"/>
        <end position="595"/>
    </location>
</feature>
<feature type="transmembrane region" description="Helical" evidence="2">
    <location>
        <begin position="548"/>
        <end position="567"/>
    </location>
</feature>
<dbReference type="KEGG" id="slf:JEQ17_38055"/>
<feature type="transmembrane region" description="Helical" evidence="2">
    <location>
        <begin position="321"/>
        <end position="341"/>
    </location>
</feature>
<feature type="compositionally biased region" description="Low complexity" evidence="1">
    <location>
        <begin position="63"/>
        <end position="76"/>
    </location>
</feature>
<keyword evidence="2" id="KW-0812">Transmembrane</keyword>
<feature type="transmembrane region" description="Helical" evidence="2">
    <location>
        <begin position="601"/>
        <end position="620"/>
    </location>
</feature>
<protein>
    <submittedName>
        <fullName evidence="3">Uncharacterized protein</fullName>
    </submittedName>
</protein>
<feature type="transmembrane region" description="Helical" evidence="2">
    <location>
        <begin position="289"/>
        <end position="309"/>
    </location>
</feature>
<feature type="transmembrane region" description="Helical" evidence="2">
    <location>
        <begin position="750"/>
        <end position="768"/>
    </location>
</feature>
<feature type="transmembrane region" description="Helical" evidence="2">
    <location>
        <begin position="261"/>
        <end position="283"/>
    </location>
</feature>
<dbReference type="AlphaFoldDB" id="A0A7T7L1G5"/>
<feature type="transmembrane region" description="Helical" evidence="2">
    <location>
        <begin position="182"/>
        <end position="200"/>
    </location>
</feature>
<sequence>MPYGVTRTTLRSMTNIPPPAEELRILDHELRQLDARRAQLLARRSWLLGVLRSAKTPAPAWGPVQSPAQAPAQTPAVWSAPAPHPRRPEATAPGVQNVLLVLGGVLLTVAAIAFTLVSWGHMGIAGRAAVLGAVTFAALAAPVPLLRRGLRSTAESVAGLGLVLTVLDAYALHEVALPEVDGTGYAAAATALLAVLWAAYGRSLGALRLPLPAAMATAQLPLLLWVMAADAGHHTITAALLVTAAFDTVVALSVSVRSVRVVASVGAYGTGAWGVLAAGWLSWEATGPSAAARAAALLALAAAIALGAAWRAPAAQAAPGLSLTGGLITVAAAGGVLRSMLPDSWTVPGYLLCGVALLAVRGTRLPESVRHGLRWSSASVQALAVAWALPLVAVVLAGPVGWAEHVWSGAPSGARDAVTVSTPWPPNTETAPLVLAAVAAVLALTFRGGPHRSVALSGALGLTWATALVLPATLGLPYLAALLAQGAVTAAALTTATYSRHAHLPDDGPTRPTEPTAHTRPSPITLTALSLALLTSLHLLALSLAAEAATLAVLGGLTALFAAVAARQRHEIRAVSAAASLAYATALACATGASLDWQPHHVALLVLLVPAAAALLAARLKDATPTLSVEITGAVAALVAIGLAFMEPPMLALVLALCGVIAAGTAVRPDRRQVGYAAAALFVLATWVRLASWEVGSPEAYTLPVTVPALVVGFVRRRRDPETSSWTAYGPGLSVTLLPSLLAAWGDLDWPRPLLLGTAALLVTLIGARQRLQALLVLGGATLTLVALHELAPYIAQAMGAVPRWAPPALAGLLLLALGATYEQRLQDARRVRDVLGRMR</sequence>
<feature type="transmembrane region" description="Helical" evidence="2">
    <location>
        <begin position="775"/>
        <end position="796"/>
    </location>
</feature>